<comment type="similarity">
    <text evidence="3">Belongs to the VOPP1/ECOP family.</text>
</comment>
<keyword evidence="21" id="KW-1185">Reference proteome</keyword>
<evidence type="ECO:0000256" key="19">
    <source>
        <dbReference type="SAM" id="SignalP"/>
    </source>
</evidence>
<feature type="region of interest" description="Disordered" evidence="17">
    <location>
        <begin position="162"/>
        <end position="185"/>
    </location>
</feature>
<evidence type="ECO:0000256" key="3">
    <source>
        <dbReference type="ARBA" id="ARBA00006655"/>
    </source>
</evidence>
<evidence type="ECO:0000256" key="11">
    <source>
        <dbReference type="ARBA" id="ARBA00023228"/>
    </source>
</evidence>
<protein>
    <recommendedName>
        <fullName evidence="14">WW domain binding protein VOPP1</fullName>
    </recommendedName>
    <alternativeName>
        <fullName evidence="15">Vesicular, overexpressed in cancer, prosurvival protein 1</fullName>
    </alternativeName>
</protein>
<gene>
    <name evidence="20" type="ORF">PoB_003144100</name>
</gene>
<reference evidence="20 21" key="1">
    <citation type="journal article" date="2021" name="Elife">
        <title>Chloroplast acquisition without the gene transfer in kleptoplastic sea slugs, Plakobranchus ocellatus.</title>
        <authorList>
            <person name="Maeda T."/>
            <person name="Takahashi S."/>
            <person name="Yoshida T."/>
            <person name="Shimamura S."/>
            <person name="Takaki Y."/>
            <person name="Nagai Y."/>
            <person name="Toyoda A."/>
            <person name="Suzuki Y."/>
            <person name="Arimoto A."/>
            <person name="Ishii H."/>
            <person name="Satoh N."/>
            <person name="Nishiyama T."/>
            <person name="Hasebe M."/>
            <person name="Maruyama T."/>
            <person name="Minagawa J."/>
            <person name="Obokata J."/>
            <person name="Shigenobu S."/>
        </authorList>
    </citation>
    <scope>NUCLEOTIDE SEQUENCE [LARGE SCALE GENOMIC DNA]</scope>
</reference>
<evidence type="ECO:0000256" key="6">
    <source>
        <dbReference type="ARBA" id="ARBA00022753"/>
    </source>
</evidence>
<dbReference type="GO" id="GO:0005765">
    <property type="term" value="C:lysosomal membrane"/>
    <property type="evidence" value="ECO:0007669"/>
    <property type="project" value="UniProtKB-SubCell"/>
</dbReference>
<organism evidence="20 21">
    <name type="scientific">Plakobranchus ocellatus</name>
    <dbReference type="NCBI Taxonomy" id="259542"/>
    <lineage>
        <taxon>Eukaryota</taxon>
        <taxon>Metazoa</taxon>
        <taxon>Spiralia</taxon>
        <taxon>Lophotrochozoa</taxon>
        <taxon>Mollusca</taxon>
        <taxon>Gastropoda</taxon>
        <taxon>Heterobranchia</taxon>
        <taxon>Euthyneura</taxon>
        <taxon>Panpulmonata</taxon>
        <taxon>Sacoglossa</taxon>
        <taxon>Placobranchoidea</taxon>
        <taxon>Plakobranchidae</taxon>
        <taxon>Plakobranchus</taxon>
    </lineage>
</organism>
<evidence type="ECO:0000256" key="10">
    <source>
        <dbReference type="ARBA" id="ARBA00023163"/>
    </source>
</evidence>
<evidence type="ECO:0000256" key="8">
    <source>
        <dbReference type="ARBA" id="ARBA00023015"/>
    </source>
</evidence>
<keyword evidence="4 18" id="KW-0812">Transmembrane</keyword>
<evidence type="ECO:0000256" key="16">
    <source>
        <dbReference type="ARBA" id="ARBA00046288"/>
    </source>
</evidence>
<keyword evidence="5 19" id="KW-0732">Signal</keyword>
<keyword evidence="9 18" id="KW-0472">Membrane</keyword>
<evidence type="ECO:0000256" key="4">
    <source>
        <dbReference type="ARBA" id="ARBA00022692"/>
    </source>
</evidence>
<feature type="transmembrane region" description="Helical" evidence="18">
    <location>
        <begin position="59"/>
        <end position="79"/>
    </location>
</feature>
<feature type="compositionally biased region" description="Polar residues" evidence="17">
    <location>
        <begin position="271"/>
        <end position="283"/>
    </location>
</feature>
<dbReference type="PANTHER" id="PTHR14971:SF2">
    <property type="entry name" value="VESICULAR, OVEREXPRESSED IN CANCER, PROSURVIVAL PROTEIN 1"/>
    <property type="match status" value="1"/>
</dbReference>
<evidence type="ECO:0000256" key="18">
    <source>
        <dbReference type="SAM" id="Phobius"/>
    </source>
</evidence>
<evidence type="ECO:0000256" key="5">
    <source>
        <dbReference type="ARBA" id="ARBA00022729"/>
    </source>
</evidence>
<name>A0AAV4AE55_9GAST</name>
<keyword evidence="11" id="KW-0458">Lysosome</keyword>
<feature type="region of interest" description="Disordered" evidence="17">
    <location>
        <begin position="197"/>
        <end position="283"/>
    </location>
</feature>
<dbReference type="PANTHER" id="PTHR14971">
    <property type="entry name" value="VESICULAR, OVEREXPRESSED IN CANCER, PROSURVIVAL PROTEIN 1"/>
    <property type="match status" value="1"/>
</dbReference>
<evidence type="ECO:0000256" key="1">
    <source>
        <dbReference type="ARBA" id="ARBA00004156"/>
    </source>
</evidence>
<evidence type="ECO:0000256" key="14">
    <source>
        <dbReference type="ARBA" id="ARBA00035708"/>
    </source>
</evidence>
<keyword evidence="7 18" id="KW-1133">Transmembrane helix</keyword>
<evidence type="ECO:0000256" key="13">
    <source>
        <dbReference type="ARBA" id="ARBA00035628"/>
    </source>
</evidence>
<evidence type="ECO:0000256" key="2">
    <source>
        <dbReference type="ARBA" id="ARBA00004656"/>
    </source>
</evidence>
<evidence type="ECO:0000256" key="12">
    <source>
        <dbReference type="ARBA" id="ARBA00023329"/>
    </source>
</evidence>
<feature type="chain" id="PRO_5043360352" description="WW domain binding protein VOPP1" evidence="19">
    <location>
        <begin position="19"/>
        <end position="283"/>
    </location>
</feature>
<feature type="compositionally biased region" description="Polar residues" evidence="17">
    <location>
        <begin position="234"/>
        <end position="249"/>
    </location>
</feature>
<feature type="signal peptide" evidence="19">
    <location>
        <begin position="1"/>
        <end position="18"/>
    </location>
</feature>
<dbReference type="Proteomes" id="UP000735302">
    <property type="component" value="Unassembled WGS sequence"/>
</dbReference>
<evidence type="ECO:0000313" key="20">
    <source>
        <dbReference type="EMBL" id="GFO04936.1"/>
    </source>
</evidence>
<comment type="caution">
    <text evidence="20">The sequence shown here is derived from an EMBL/GenBank/DDBJ whole genome shotgun (WGS) entry which is preliminary data.</text>
</comment>
<keyword evidence="10" id="KW-0804">Transcription</keyword>
<evidence type="ECO:0000256" key="15">
    <source>
        <dbReference type="ARBA" id="ARBA00035715"/>
    </source>
</evidence>
<sequence length="283" mass="31174">MSNLSLFGFLLLLYEAFGEYCSDDTYCDTPSKCCETKRGCCFDSMMHGRHFRLHEWNMWYFWFLIIFMMMSCFGGCGYYRRRRLAMLSRSPVSSAAHTSSVTLSHHGGSGQRAQERRARRFNYFAYNGPGNMGIFPMPQYIQEPSVTSLPPAYSEVVNQPSLYPVNDKTGLPPYPGLDKPENGQVLPVAAGGASVWPIEDSRLPPPYSESVHNTGSEQQPPVQQPVDSHEPSLSGCTPQPLSSTPNSDSVVRATPGDGSNQEGLSVVVAPGSSNNSRTRLGLP</sequence>
<evidence type="ECO:0000256" key="7">
    <source>
        <dbReference type="ARBA" id="ARBA00022989"/>
    </source>
</evidence>
<comment type="subcellular location">
    <subcellularLocation>
        <location evidence="1">Cytoplasmic vesicle membrane</location>
    </subcellularLocation>
    <subcellularLocation>
        <location evidence="16">Endomembrane system</location>
        <topology evidence="16">Single-pass type I membrane protein</topology>
    </subcellularLocation>
    <subcellularLocation>
        <location evidence="13">Late endosome membrane</location>
        <topology evidence="13">Single-pass membrane protein</topology>
    </subcellularLocation>
    <subcellularLocation>
        <location evidence="2">Lysosome membrane</location>
    </subcellularLocation>
</comment>
<evidence type="ECO:0000256" key="17">
    <source>
        <dbReference type="SAM" id="MobiDB-lite"/>
    </source>
</evidence>
<accession>A0AAV4AE55</accession>
<keyword evidence="12" id="KW-0968">Cytoplasmic vesicle</keyword>
<dbReference type="EMBL" id="BLXT01003745">
    <property type="protein sequence ID" value="GFO04936.1"/>
    <property type="molecule type" value="Genomic_DNA"/>
</dbReference>
<evidence type="ECO:0000313" key="21">
    <source>
        <dbReference type="Proteomes" id="UP000735302"/>
    </source>
</evidence>
<evidence type="ECO:0000256" key="9">
    <source>
        <dbReference type="ARBA" id="ARBA00023136"/>
    </source>
</evidence>
<keyword evidence="8" id="KW-0805">Transcription regulation</keyword>
<dbReference type="InterPro" id="IPR026229">
    <property type="entry name" value="VOPP1"/>
</dbReference>
<proteinExistence type="inferred from homology"/>
<dbReference type="GO" id="GO:0031902">
    <property type="term" value="C:late endosome membrane"/>
    <property type="evidence" value="ECO:0007669"/>
    <property type="project" value="UniProtKB-SubCell"/>
</dbReference>
<keyword evidence="6" id="KW-0967">Endosome</keyword>
<feature type="compositionally biased region" description="Polar residues" evidence="17">
    <location>
        <begin position="210"/>
        <end position="221"/>
    </location>
</feature>
<dbReference type="AlphaFoldDB" id="A0AAV4AE55"/>